<proteinExistence type="predicted"/>
<dbReference type="AlphaFoldDB" id="A0A0M1VSN4"/>
<gene>
    <name evidence="2" type="ORF">FSCG_00356</name>
</gene>
<feature type="repeat" description="TPR" evidence="1">
    <location>
        <begin position="574"/>
        <end position="607"/>
    </location>
</feature>
<name>A0A0M1VSN4_FUSVC</name>
<dbReference type="InterPro" id="IPR019734">
    <property type="entry name" value="TPR_rpt"/>
</dbReference>
<feature type="repeat" description="TPR" evidence="1">
    <location>
        <begin position="224"/>
        <end position="257"/>
    </location>
</feature>
<dbReference type="SUPFAM" id="SSF81901">
    <property type="entry name" value="HCP-like"/>
    <property type="match status" value="2"/>
</dbReference>
<dbReference type="Pfam" id="PF13181">
    <property type="entry name" value="TPR_8"/>
    <property type="match status" value="3"/>
</dbReference>
<dbReference type="SMART" id="SM00028">
    <property type="entry name" value="TPR"/>
    <property type="match status" value="12"/>
</dbReference>
<sequence>MENNIIEVLNNLHKKEKHQEIIDKIEALPSEEKNSEIIGILARAYNNVENYEKALELLKSIEDIEKNTNVWNYRIGYSYYYLDNYLEEAKKHFLKAIELNPTDSDSHLFLCWIYQELTDKEKDNSEQIIKYLNKSIECANIYSKLEPEESIKDELIFAEERLGWAYDRLNNFIEGEKHLRKAIELGDNDKWVYSQLGYTLRHQDRYEEALENYMKSVELGRNDTWIYSEIAWTYFSLEKFSEALEYINKAKELSPVEVDLLLISRTSSILIALGKHTEAIKLLEDVVNRDEYKNDTGILSDLAFAYDDLEDYKNGLIYLKRANELGRDDIWINTEFAYAYYYLGEYEKSYDYLIIVKNLGRDDLSLKLMFGNTLSKMGKYEESLEYYLELLENDKYKNDAILNCQIGWNYGELERPKEALKYLFKAEELGKDDRMINIDIGINLARTGEIQEGINRLKRALIMEEGITLNDKIFLNSEIAYWYGELRDVDNALEYLYKAEKLGRNDAWLNSQIGWNLLKKDLHKAIEYLDKAKNLGKDDAWINMQYGFAYSKLGEYEKAISYFKKARKLGENDSWLLYQLGLALKEYGNIEEAINVFKEEIEITDYKGFGDLQLAWCYALIDEKEKAKKYFENVDKYLASSLEKDEELKKDYNIVKELINSNIYFN</sequence>
<dbReference type="PANTHER" id="PTHR12558">
    <property type="entry name" value="CELL DIVISION CYCLE 16,23,27"/>
    <property type="match status" value="1"/>
</dbReference>
<reference evidence="2 3" key="1">
    <citation type="submission" date="2011-10" db="EMBL/GenBank/DDBJ databases">
        <title>The Genome Sequence of Fusobacterium sp. 4_1_13.</title>
        <authorList>
            <consortium name="The Broad Institute Genome Sequencing Platform"/>
            <person name="Earl A."/>
            <person name="Ward D."/>
            <person name="Feldgarden M."/>
            <person name="Gevers D."/>
            <person name="Strauss J."/>
            <person name="Ambrose C."/>
            <person name="Allen-Vercoe E."/>
            <person name="Young S.K."/>
            <person name="Zeng Q."/>
            <person name="Gargeya S."/>
            <person name="Fitzgerald M."/>
            <person name="Haas B."/>
            <person name="Abouelleil A."/>
            <person name="Alvarado L."/>
            <person name="Arachchi H.M."/>
            <person name="Berlin A."/>
            <person name="Brown A."/>
            <person name="Chapman S.B."/>
            <person name="Chen Z."/>
            <person name="Dunbar C."/>
            <person name="Freedman E."/>
            <person name="Gearin G."/>
            <person name="Goldberg J."/>
            <person name="Griggs A."/>
            <person name="Gujja S."/>
            <person name="Heiman D."/>
            <person name="Howarth C."/>
            <person name="Larson L."/>
            <person name="Lui A."/>
            <person name="MacDonald P.J."/>
            <person name="Montmayeur A."/>
            <person name="Murphy C."/>
            <person name="Neiman D."/>
            <person name="Pearson M."/>
            <person name="Priest M."/>
            <person name="Roberts A."/>
            <person name="Saif S."/>
            <person name="Shea T."/>
            <person name="Shenoy N."/>
            <person name="Sisk P."/>
            <person name="Stolte C."/>
            <person name="Sykes S."/>
            <person name="Wortman J."/>
            <person name="Nusbaum C."/>
            <person name="Birren B."/>
        </authorList>
    </citation>
    <scope>NUCLEOTIDE SEQUENCE [LARGE SCALE GENOMIC DNA]</scope>
    <source>
        <strain evidence="2 3">4_1_13</strain>
    </source>
</reference>
<dbReference type="EMBL" id="ACDE02000013">
    <property type="protein sequence ID" value="EEO39643.1"/>
    <property type="molecule type" value="Genomic_DNA"/>
</dbReference>
<protein>
    <submittedName>
        <fullName evidence="2">Uncharacterized protein</fullName>
    </submittedName>
</protein>
<dbReference type="SUPFAM" id="SSF48452">
    <property type="entry name" value="TPR-like"/>
    <property type="match status" value="1"/>
</dbReference>
<dbReference type="PROSITE" id="PS50005">
    <property type="entry name" value="TPR"/>
    <property type="match status" value="4"/>
</dbReference>
<dbReference type="RefSeq" id="WP_008802563.1">
    <property type="nucleotide sequence ID" value="NZ_KQ235735.1"/>
</dbReference>
<dbReference type="Proteomes" id="UP000004925">
    <property type="component" value="Unassembled WGS sequence"/>
</dbReference>
<evidence type="ECO:0000313" key="2">
    <source>
        <dbReference type="EMBL" id="EEO39643.1"/>
    </source>
</evidence>
<dbReference type="HOGENOM" id="CLU_024048_0_0_0"/>
<feature type="repeat" description="TPR" evidence="1">
    <location>
        <begin position="190"/>
        <end position="223"/>
    </location>
</feature>
<feature type="repeat" description="TPR" evidence="1">
    <location>
        <begin position="540"/>
        <end position="573"/>
    </location>
</feature>
<accession>A0A0M1VSN4</accession>
<comment type="caution">
    <text evidence="2">The sequence shown here is derived from an EMBL/GenBank/DDBJ whole genome shotgun (WGS) entry which is preliminary data.</text>
</comment>
<dbReference type="Gene3D" id="1.25.40.10">
    <property type="entry name" value="Tetratricopeptide repeat domain"/>
    <property type="match status" value="5"/>
</dbReference>
<dbReference type="Pfam" id="PF13424">
    <property type="entry name" value="TPR_12"/>
    <property type="match status" value="2"/>
</dbReference>
<dbReference type="eggNOG" id="COG0457">
    <property type="taxonomic scope" value="Bacteria"/>
</dbReference>
<organism evidence="2 3">
    <name type="scientific">Fusobacterium vincentii 4_1_13</name>
    <dbReference type="NCBI Taxonomy" id="469606"/>
    <lineage>
        <taxon>Bacteria</taxon>
        <taxon>Fusobacteriati</taxon>
        <taxon>Fusobacteriota</taxon>
        <taxon>Fusobacteriia</taxon>
        <taxon>Fusobacteriales</taxon>
        <taxon>Fusobacteriaceae</taxon>
        <taxon>Fusobacterium</taxon>
    </lineage>
</organism>
<dbReference type="InterPro" id="IPR011990">
    <property type="entry name" value="TPR-like_helical_dom_sf"/>
</dbReference>
<evidence type="ECO:0000313" key="3">
    <source>
        <dbReference type="Proteomes" id="UP000004925"/>
    </source>
</evidence>
<keyword evidence="1" id="KW-0802">TPR repeat</keyword>
<dbReference type="PANTHER" id="PTHR12558:SF13">
    <property type="entry name" value="CELL DIVISION CYCLE PROTEIN 27 HOMOLOG"/>
    <property type="match status" value="1"/>
</dbReference>
<evidence type="ECO:0000256" key="1">
    <source>
        <dbReference type="PROSITE-ProRule" id="PRU00339"/>
    </source>
</evidence>